<feature type="coiled-coil region" evidence="3">
    <location>
        <begin position="26"/>
        <end position="53"/>
    </location>
</feature>
<feature type="compositionally biased region" description="Basic and acidic residues" evidence="4">
    <location>
        <begin position="536"/>
        <end position="555"/>
    </location>
</feature>
<dbReference type="GeneID" id="116298451"/>
<evidence type="ECO:0000313" key="6">
    <source>
        <dbReference type="RefSeq" id="XP_031562794.1"/>
    </source>
</evidence>
<dbReference type="PANTHER" id="PTHR15635:SF12">
    <property type="entry name" value="HABP4_PAI-RBP1 DOMAIN-CONTAINING PROTEIN"/>
    <property type="match status" value="1"/>
</dbReference>
<feature type="region of interest" description="Disordered" evidence="4">
    <location>
        <begin position="68"/>
        <end position="100"/>
    </location>
</feature>
<dbReference type="KEGG" id="aten:116298451"/>
<feature type="compositionally biased region" description="Basic and acidic residues" evidence="4">
    <location>
        <begin position="73"/>
        <end position="84"/>
    </location>
</feature>
<feature type="compositionally biased region" description="Basic and acidic residues" evidence="4">
    <location>
        <begin position="483"/>
        <end position="525"/>
    </location>
</feature>
<dbReference type="RefSeq" id="XP_031562802.1">
    <property type="nucleotide sequence ID" value="XM_031706942.1"/>
</dbReference>
<dbReference type="Proteomes" id="UP000515163">
    <property type="component" value="Unplaced"/>
</dbReference>
<gene>
    <name evidence="6 7" type="primary">LOC116298451</name>
</gene>
<proteinExistence type="predicted"/>
<feature type="compositionally biased region" description="Low complexity" evidence="4">
    <location>
        <begin position="362"/>
        <end position="373"/>
    </location>
</feature>
<feature type="compositionally biased region" description="Basic and acidic residues" evidence="4">
    <location>
        <begin position="224"/>
        <end position="255"/>
    </location>
</feature>
<evidence type="ECO:0000256" key="1">
    <source>
        <dbReference type="ARBA" id="ARBA00022553"/>
    </source>
</evidence>
<feature type="region of interest" description="Disordered" evidence="4">
    <location>
        <begin position="224"/>
        <end position="567"/>
    </location>
</feature>
<keyword evidence="5" id="KW-1185">Reference proteome</keyword>
<feature type="region of interest" description="Disordered" evidence="4">
    <location>
        <begin position="134"/>
        <end position="157"/>
    </location>
</feature>
<sequence>MADKTTMKDVAGRGHDAVDCDRSKAMEEEKLLKERLLDEKMKLIKQKNEERLRRQKEIEEDIRCASLHSTQAAEEKPAVTEHKMAGIQKDNNSSVSRMRGRARGRILAKMAKEELQAHRFENKGKQTYEDLENEVQKKEIRNSPPRGGSSSFLYDERRVDMSKVSSRSSNSWGGSQFEDVVEKVVEKHAHQRKKDQNIEVSMTGKERKQYIEWKEERKRIDRERKLRQKSGENWKREWDREKVHKEFSSTHERHDQHHTRRSGQRFGERTRRKPDWDLHDDRVPEKDIHYTDNNRENERDNWEEINDQKNNIAINNEVEDWENSSSTGVERHIESGLKEETILSANLEDSTTRKVNKKDDSNTNNETNETVDNAAVNSEMSKEHHTTDMADSKEVKETFEPRINQEQEDIDIKNLTVTIDSKGKRNIFDELTNNDINSHPDKMEGTFSDDSKESKEETLSVKEDKVIEEAKPQRIHKKHRRREEKESPQSSKPQEKQDLSNEMVENKKINNSELERNTTDVKVESDSITNSMSSSSHHEKSEESLPKLEIKKAEENNEDVPDFLKTPQKKNWADCEFDEELDLPPLEWGSLTK</sequence>
<accession>A0A6P8I2N2</accession>
<dbReference type="AlphaFoldDB" id="A0A6P8I2N2"/>
<dbReference type="PANTHER" id="PTHR15635">
    <property type="entry name" value="COILED-COIL DOMAIN CONTAINING PROTEIN 9"/>
    <property type="match status" value="1"/>
</dbReference>
<keyword evidence="1" id="KW-0597">Phosphoprotein</keyword>
<dbReference type="RefSeq" id="XP_031562794.1">
    <property type="nucleotide sequence ID" value="XM_031706934.1"/>
</dbReference>
<dbReference type="Pfam" id="PF15266">
    <property type="entry name" value="DUF4594"/>
    <property type="match status" value="1"/>
</dbReference>
<evidence type="ECO:0000256" key="2">
    <source>
        <dbReference type="ARBA" id="ARBA00023054"/>
    </source>
</evidence>
<reference evidence="6 7" key="1">
    <citation type="submission" date="2025-04" db="UniProtKB">
        <authorList>
            <consortium name="RefSeq"/>
        </authorList>
    </citation>
    <scope>IDENTIFICATION</scope>
    <source>
        <tissue evidence="6 7">Tentacle</tissue>
    </source>
</reference>
<feature type="compositionally biased region" description="Low complexity" evidence="4">
    <location>
        <begin position="526"/>
        <end position="535"/>
    </location>
</feature>
<evidence type="ECO:0000256" key="4">
    <source>
        <dbReference type="SAM" id="MobiDB-lite"/>
    </source>
</evidence>
<dbReference type="OrthoDB" id="10058133at2759"/>
<organism evidence="5 6">
    <name type="scientific">Actinia tenebrosa</name>
    <name type="common">Australian red waratah sea anemone</name>
    <dbReference type="NCBI Taxonomy" id="6105"/>
    <lineage>
        <taxon>Eukaryota</taxon>
        <taxon>Metazoa</taxon>
        <taxon>Cnidaria</taxon>
        <taxon>Anthozoa</taxon>
        <taxon>Hexacorallia</taxon>
        <taxon>Actiniaria</taxon>
        <taxon>Actiniidae</taxon>
        <taxon>Actinia</taxon>
    </lineage>
</organism>
<feature type="compositionally biased region" description="Basic and acidic residues" evidence="4">
    <location>
        <begin position="380"/>
        <end position="405"/>
    </location>
</feature>
<dbReference type="InterPro" id="IPR029336">
    <property type="entry name" value="DUF4594"/>
</dbReference>
<evidence type="ECO:0000313" key="7">
    <source>
        <dbReference type="RefSeq" id="XP_031562802.1"/>
    </source>
</evidence>
<feature type="compositionally biased region" description="Basic residues" evidence="4">
    <location>
        <begin position="473"/>
        <end position="482"/>
    </location>
</feature>
<feature type="compositionally biased region" description="Basic and acidic residues" evidence="4">
    <location>
        <begin position="329"/>
        <end position="341"/>
    </location>
</feature>
<evidence type="ECO:0000256" key="3">
    <source>
        <dbReference type="SAM" id="Coils"/>
    </source>
</evidence>
<evidence type="ECO:0000313" key="5">
    <source>
        <dbReference type="Proteomes" id="UP000515163"/>
    </source>
</evidence>
<protein>
    <submittedName>
        <fullName evidence="6 7">Glutamic acid-rich protein-like</fullName>
    </submittedName>
</protein>
<feature type="compositionally biased region" description="Basic and acidic residues" evidence="4">
    <location>
        <begin position="438"/>
        <end position="472"/>
    </location>
</feature>
<name>A0A6P8I2N2_ACTTE</name>
<feature type="compositionally biased region" description="Basic and acidic residues" evidence="4">
    <location>
        <begin position="266"/>
        <end position="302"/>
    </location>
</feature>
<keyword evidence="2 3" id="KW-0175">Coiled coil</keyword>